<proteinExistence type="inferred from homology"/>
<dbReference type="EMBL" id="MSZX01000007">
    <property type="protein sequence ID" value="OPA76132.1"/>
    <property type="molecule type" value="Genomic_DNA"/>
</dbReference>
<evidence type="ECO:0000259" key="5">
    <source>
        <dbReference type="PROSITE" id="PS50931"/>
    </source>
</evidence>
<evidence type="ECO:0000256" key="1">
    <source>
        <dbReference type="ARBA" id="ARBA00009437"/>
    </source>
</evidence>
<dbReference type="Pfam" id="PF00126">
    <property type="entry name" value="HTH_1"/>
    <property type="match status" value="1"/>
</dbReference>
<dbReference type="GO" id="GO:0003700">
    <property type="term" value="F:DNA-binding transcription factor activity"/>
    <property type="evidence" value="ECO:0007669"/>
    <property type="project" value="InterPro"/>
</dbReference>
<dbReference type="PANTHER" id="PTHR30126:SF39">
    <property type="entry name" value="HTH-TYPE TRANSCRIPTIONAL REGULATOR CYSL"/>
    <property type="match status" value="1"/>
</dbReference>
<protein>
    <submittedName>
        <fullName evidence="6">LysR family transcriptional regulator</fullName>
    </submittedName>
</protein>
<dbReference type="AlphaFoldDB" id="A0A1T2X8G0"/>
<dbReference type="PRINTS" id="PR00039">
    <property type="entry name" value="HTHLYSR"/>
</dbReference>
<evidence type="ECO:0000256" key="3">
    <source>
        <dbReference type="ARBA" id="ARBA00023125"/>
    </source>
</evidence>
<comment type="caution">
    <text evidence="6">The sequence shown here is derived from an EMBL/GenBank/DDBJ whole genome shotgun (WGS) entry which is preliminary data.</text>
</comment>
<keyword evidence="3" id="KW-0238">DNA-binding</keyword>
<evidence type="ECO:0000256" key="2">
    <source>
        <dbReference type="ARBA" id="ARBA00023015"/>
    </source>
</evidence>
<dbReference type="InterPro" id="IPR000847">
    <property type="entry name" value="LysR_HTH_N"/>
</dbReference>
<dbReference type="SUPFAM" id="SSF46785">
    <property type="entry name" value="Winged helix' DNA-binding domain"/>
    <property type="match status" value="1"/>
</dbReference>
<dbReference type="Proteomes" id="UP000190188">
    <property type="component" value="Unassembled WGS sequence"/>
</dbReference>
<dbReference type="Gene3D" id="3.40.190.10">
    <property type="entry name" value="Periplasmic binding protein-like II"/>
    <property type="match status" value="2"/>
</dbReference>
<evidence type="ECO:0000256" key="4">
    <source>
        <dbReference type="ARBA" id="ARBA00023163"/>
    </source>
</evidence>
<dbReference type="GO" id="GO:0000976">
    <property type="term" value="F:transcription cis-regulatory region binding"/>
    <property type="evidence" value="ECO:0007669"/>
    <property type="project" value="TreeGrafter"/>
</dbReference>
<name>A0A1T2X8G0_9BACL</name>
<sequence>MITDSLHIFVAVIEHSNFSRAAEALHISQPGVSMHIQNLEKELGAKLLHRTPKYVKLTEAGHILYQRAKLILSLYEEARTQIQLLHEVVTGTLNIGASFTVGEYVLPRLLASFVLLHPQVDVHVTIANTEEIVQGIRSKRLDLGLVEGDVHQPDMDVMYWQEDEMIVIAPPDHPLTRIQQVTSDLLQDQTWVYREPGSGTRAYSDRFLENHGLRVKRSYMLSSNQGVKESVISGLGLAVISRLVVQKELSNGELRELRLVGGRLTRALSILQDREPHEMLALHVFRKHLASTS</sequence>
<keyword evidence="4" id="KW-0804">Transcription</keyword>
<organism evidence="6 7">
    <name type="scientific">Paenibacillus selenitireducens</name>
    <dbReference type="NCBI Taxonomy" id="1324314"/>
    <lineage>
        <taxon>Bacteria</taxon>
        <taxon>Bacillati</taxon>
        <taxon>Bacillota</taxon>
        <taxon>Bacilli</taxon>
        <taxon>Bacillales</taxon>
        <taxon>Paenibacillaceae</taxon>
        <taxon>Paenibacillus</taxon>
    </lineage>
</organism>
<keyword evidence="7" id="KW-1185">Reference proteome</keyword>
<keyword evidence="2" id="KW-0805">Transcription regulation</keyword>
<gene>
    <name evidence="6" type="ORF">BVG16_18115</name>
</gene>
<dbReference type="SUPFAM" id="SSF53850">
    <property type="entry name" value="Periplasmic binding protein-like II"/>
    <property type="match status" value="1"/>
</dbReference>
<feature type="domain" description="HTH lysR-type" evidence="5">
    <location>
        <begin position="1"/>
        <end position="58"/>
    </location>
</feature>
<reference evidence="6 7" key="1">
    <citation type="submission" date="2017-01" db="EMBL/GenBank/DDBJ databases">
        <title>Genome analysis of Paenibacillus selenitrireducens ES3-24.</title>
        <authorList>
            <person name="Xu D."/>
            <person name="Yao R."/>
            <person name="Zheng S."/>
        </authorList>
    </citation>
    <scope>NUCLEOTIDE SEQUENCE [LARGE SCALE GENOMIC DNA]</scope>
    <source>
        <strain evidence="6 7">ES3-24</strain>
    </source>
</reference>
<dbReference type="PROSITE" id="PS50931">
    <property type="entry name" value="HTH_LYSR"/>
    <property type="match status" value="1"/>
</dbReference>
<dbReference type="FunFam" id="1.10.10.10:FF:000001">
    <property type="entry name" value="LysR family transcriptional regulator"/>
    <property type="match status" value="1"/>
</dbReference>
<accession>A0A1T2X8G0</accession>
<dbReference type="InterPro" id="IPR036388">
    <property type="entry name" value="WH-like_DNA-bd_sf"/>
</dbReference>
<dbReference type="STRING" id="1324314.BVG16_18115"/>
<dbReference type="CDD" id="cd08420">
    <property type="entry name" value="PBP2_CysL_like"/>
    <property type="match status" value="1"/>
</dbReference>
<dbReference type="OrthoDB" id="9785745at2"/>
<evidence type="ECO:0000313" key="7">
    <source>
        <dbReference type="Proteomes" id="UP000190188"/>
    </source>
</evidence>
<dbReference type="Pfam" id="PF03466">
    <property type="entry name" value="LysR_substrate"/>
    <property type="match status" value="1"/>
</dbReference>
<evidence type="ECO:0000313" key="6">
    <source>
        <dbReference type="EMBL" id="OPA76132.1"/>
    </source>
</evidence>
<dbReference type="PANTHER" id="PTHR30126">
    <property type="entry name" value="HTH-TYPE TRANSCRIPTIONAL REGULATOR"/>
    <property type="match status" value="1"/>
</dbReference>
<dbReference type="Gene3D" id="1.10.10.10">
    <property type="entry name" value="Winged helix-like DNA-binding domain superfamily/Winged helix DNA-binding domain"/>
    <property type="match status" value="1"/>
</dbReference>
<dbReference type="InterPro" id="IPR005119">
    <property type="entry name" value="LysR_subst-bd"/>
</dbReference>
<dbReference type="InterPro" id="IPR036390">
    <property type="entry name" value="WH_DNA-bd_sf"/>
</dbReference>
<comment type="similarity">
    <text evidence="1">Belongs to the LysR transcriptional regulatory family.</text>
</comment>
<dbReference type="RefSeq" id="WP_078500299.1">
    <property type="nucleotide sequence ID" value="NZ_MSZX01000007.1"/>
</dbReference>